<feature type="domain" description="Enoyl reductase (ER)" evidence="2">
    <location>
        <begin position="14"/>
        <end position="345"/>
    </location>
</feature>
<dbReference type="CDD" id="cd08276">
    <property type="entry name" value="MDR7"/>
    <property type="match status" value="1"/>
</dbReference>
<dbReference type="Pfam" id="PF08240">
    <property type="entry name" value="ADH_N"/>
    <property type="match status" value="1"/>
</dbReference>
<gene>
    <name evidence="3" type="ORF">BO82DRAFT_433394</name>
</gene>
<keyword evidence="4" id="KW-1185">Reference proteome</keyword>
<dbReference type="InterPro" id="IPR020843">
    <property type="entry name" value="ER"/>
</dbReference>
<evidence type="ECO:0000313" key="3">
    <source>
        <dbReference type="EMBL" id="PYH80407.1"/>
    </source>
</evidence>
<dbReference type="OrthoDB" id="9930022at2759"/>
<dbReference type="VEuPathDB" id="FungiDB:BO82DRAFT_433394"/>
<dbReference type="InterPro" id="IPR013149">
    <property type="entry name" value="ADH-like_C"/>
</dbReference>
<evidence type="ECO:0000256" key="1">
    <source>
        <dbReference type="SAM" id="MobiDB-lite"/>
    </source>
</evidence>
<dbReference type="AlphaFoldDB" id="A0A319C9P3"/>
<dbReference type="PANTHER" id="PTHR45033:SF2">
    <property type="entry name" value="ZINC-TYPE ALCOHOL DEHYDROGENASE-LIKE PROTEIN C1773.06C"/>
    <property type="match status" value="1"/>
</dbReference>
<dbReference type="SUPFAM" id="SSF51735">
    <property type="entry name" value="NAD(P)-binding Rossmann-fold domains"/>
    <property type="match status" value="1"/>
</dbReference>
<dbReference type="InterPro" id="IPR013154">
    <property type="entry name" value="ADH-like_N"/>
</dbReference>
<evidence type="ECO:0000259" key="2">
    <source>
        <dbReference type="SMART" id="SM00829"/>
    </source>
</evidence>
<dbReference type="GO" id="GO:0016491">
    <property type="term" value="F:oxidoreductase activity"/>
    <property type="evidence" value="ECO:0007669"/>
    <property type="project" value="InterPro"/>
</dbReference>
<organism evidence="3 4">
    <name type="scientific">Aspergillus uvarum CBS 121591</name>
    <dbReference type="NCBI Taxonomy" id="1448315"/>
    <lineage>
        <taxon>Eukaryota</taxon>
        <taxon>Fungi</taxon>
        <taxon>Dikarya</taxon>
        <taxon>Ascomycota</taxon>
        <taxon>Pezizomycotina</taxon>
        <taxon>Eurotiomycetes</taxon>
        <taxon>Eurotiomycetidae</taxon>
        <taxon>Eurotiales</taxon>
        <taxon>Aspergillaceae</taxon>
        <taxon>Aspergillus</taxon>
        <taxon>Aspergillus subgen. Circumdati</taxon>
    </lineage>
</organism>
<sequence length="481" mass="51944">MHASQAWILKGQQGLSSLRLIHDKSVPSLGSHDVLVRIHAASLNHRDLAIAKGAHSLVINPNVVAASDGAGIVESVGPQVQDFQPGDRVCTYMVPHKPESEPVTFADIGSGLGQRVDGTLCPYAVFHQTALVKMPSSLSFVEASTLTCAALTAWNALFGLSSRAPRKGDVVLVQGTGGVSVIALQFALAAGATVIATTSSDTKAQRLQALGAHHVLNYRRNPKWGESARQLTPDGKGVHLVVDVGGLSTASQSLKAVRPEGVIAMTGLLGGAPDSNVNTLIDCLVNLCTVRGVLLGTRQQFEEMNRFIEEHRIQPAIDERVFGFEEVEEAYRYMDEQRHFSKLTSNTPIKEKYPTTTFHIYNYLPPLTSPTASPLNHYTRQRPHKMSINKSRTNRPDSDVIQFPTDNSADHSGIASSSGADLGAAAGPTSTRADKPWKPPVARQQSWSNEDQKHELQTRLLDLEDEEGDRPGFSEAPAGVH</sequence>
<reference evidence="3 4" key="1">
    <citation type="submission" date="2016-12" db="EMBL/GenBank/DDBJ databases">
        <title>The genomes of Aspergillus section Nigri reveals drivers in fungal speciation.</title>
        <authorList>
            <consortium name="DOE Joint Genome Institute"/>
            <person name="Vesth T.C."/>
            <person name="Nybo J."/>
            <person name="Theobald S."/>
            <person name="Brandl J."/>
            <person name="Frisvad J.C."/>
            <person name="Nielsen K.F."/>
            <person name="Lyhne E.K."/>
            <person name="Kogle M.E."/>
            <person name="Kuo A."/>
            <person name="Riley R."/>
            <person name="Clum A."/>
            <person name="Nolan M."/>
            <person name="Lipzen A."/>
            <person name="Salamov A."/>
            <person name="Henrissat B."/>
            <person name="Wiebenga A."/>
            <person name="De Vries R.P."/>
            <person name="Grigoriev I.V."/>
            <person name="Mortensen U.H."/>
            <person name="Andersen M.R."/>
            <person name="Baker S.E."/>
        </authorList>
    </citation>
    <scope>NUCLEOTIDE SEQUENCE [LARGE SCALE GENOMIC DNA]</scope>
    <source>
        <strain evidence="3 4">CBS 121591</strain>
    </source>
</reference>
<dbReference type="SUPFAM" id="SSF50129">
    <property type="entry name" value="GroES-like"/>
    <property type="match status" value="1"/>
</dbReference>
<dbReference type="EMBL" id="KZ821710">
    <property type="protein sequence ID" value="PYH80407.1"/>
    <property type="molecule type" value="Genomic_DNA"/>
</dbReference>
<feature type="compositionally biased region" description="Low complexity" evidence="1">
    <location>
        <begin position="412"/>
        <end position="427"/>
    </location>
</feature>
<dbReference type="RefSeq" id="XP_025490607.1">
    <property type="nucleotide sequence ID" value="XM_025640870.1"/>
</dbReference>
<name>A0A319C9P3_9EURO</name>
<dbReference type="GeneID" id="37143612"/>
<dbReference type="Pfam" id="PF00107">
    <property type="entry name" value="ADH_zinc_N"/>
    <property type="match status" value="1"/>
</dbReference>
<dbReference type="InterPro" id="IPR036291">
    <property type="entry name" value="NAD(P)-bd_dom_sf"/>
</dbReference>
<dbReference type="SMART" id="SM00829">
    <property type="entry name" value="PKS_ER"/>
    <property type="match status" value="1"/>
</dbReference>
<dbReference type="InterPro" id="IPR052711">
    <property type="entry name" value="Zinc_ADH-like"/>
</dbReference>
<dbReference type="PANTHER" id="PTHR45033">
    <property type="match status" value="1"/>
</dbReference>
<proteinExistence type="predicted"/>
<accession>A0A319C9P3</accession>
<protein>
    <submittedName>
        <fullName evidence="3">NAD(P)-binding protein</fullName>
    </submittedName>
</protein>
<dbReference type="InterPro" id="IPR011032">
    <property type="entry name" value="GroES-like_sf"/>
</dbReference>
<evidence type="ECO:0000313" key="4">
    <source>
        <dbReference type="Proteomes" id="UP000248340"/>
    </source>
</evidence>
<dbReference type="STRING" id="1448315.A0A319C9P3"/>
<dbReference type="Proteomes" id="UP000248340">
    <property type="component" value="Unassembled WGS sequence"/>
</dbReference>
<dbReference type="Gene3D" id="3.90.180.10">
    <property type="entry name" value="Medium-chain alcohol dehydrogenases, catalytic domain"/>
    <property type="match status" value="1"/>
</dbReference>
<dbReference type="Gene3D" id="3.40.50.720">
    <property type="entry name" value="NAD(P)-binding Rossmann-like Domain"/>
    <property type="match status" value="1"/>
</dbReference>
<feature type="region of interest" description="Disordered" evidence="1">
    <location>
        <begin position="384"/>
        <end position="481"/>
    </location>
</feature>